<dbReference type="InterPro" id="IPR010982">
    <property type="entry name" value="Lambda_DNA-bd_dom_sf"/>
</dbReference>
<name>A0A8S5NN12_9CAUD</name>
<dbReference type="PROSITE" id="PS50943">
    <property type="entry name" value="HTH_CROC1"/>
    <property type="match status" value="1"/>
</dbReference>
<evidence type="ECO:0000256" key="1">
    <source>
        <dbReference type="SAM" id="MobiDB-lite"/>
    </source>
</evidence>
<organism evidence="3">
    <name type="scientific">Siphoviridae sp. ctY1p61</name>
    <dbReference type="NCBI Taxonomy" id="2826373"/>
    <lineage>
        <taxon>Viruses</taxon>
        <taxon>Duplodnaviria</taxon>
        <taxon>Heunggongvirae</taxon>
        <taxon>Uroviricota</taxon>
        <taxon>Caudoviricetes</taxon>
    </lineage>
</organism>
<proteinExistence type="predicted"/>
<feature type="region of interest" description="Disordered" evidence="1">
    <location>
        <begin position="17"/>
        <end position="54"/>
    </location>
</feature>
<feature type="compositionally biased region" description="Basic and acidic residues" evidence="1">
    <location>
        <begin position="17"/>
        <end position="27"/>
    </location>
</feature>
<dbReference type="InterPro" id="IPR001387">
    <property type="entry name" value="Cro/C1-type_HTH"/>
</dbReference>
<feature type="domain" description="HTH cro/C1-type" evidence="2">
    <location>
        <begin position="124"/>
        <end position="145"/>
    </location>
</feature>
<dbReference type="Gene3D" id="1.10.260.40">
    <property type="entry name" value="lambda repressor-like DNA-binding domains"/>
    <property type="match status" value="1"/>
</dbReference>
<reference evidence="3" key="1">
    <citation type="journal article" date="2021" name="Proc. Natl. Acad. Sci. U.S.A.">
        <title>A Catalog of Tens of Thousands of Viruses from Human Metagenomes Reveals Hidden Associations with Chronic Diseases.</title>
        <authorList>
            <person name="Tisza M.J."/>
            <person name="Buck C.B."/>
        </authorList>
    </citation>
    <scope>NUCLEOTIDE SEQUENCE</scope>
    <source>
        <strain evidence="3">CtY1p61</strain>
    </source>
</reference>
<dbReference type="CDD" id="cd00093">
    <property type="entry name" value="HTH_XRE"/>
    <property type="match status" value="1"/>
</dbReference>
<evidence type="ECO:0000259" key="2">
    <source>
        <dbReference type="PROSITE" id="PS50943"/>
    </source>
</evidence>
<accession>A0A8S5NN12</accession>
<dbReference type="GO" id="GO:0003677">
    <property type="term" value="F:DNA binding"/>
    <property type="evidence" value="ECO:0007669"/>
    <property type="project" value="InterPro"/>
</dbReference>
<feature type="compositionally biased region" description="Basic and acidic residues" evidence="1">
    <location>
        <begin position="35"/>
        <end position="45"/>
    </location>
</feature>
<dbReference type="EMBL" id="BK015192">
    <property type="protein sequence ID" value="DAD95467.1"/>
    <property type="molecule type" value="Genomic_DNA"/>
</dbReference>
<protein>
    <recommendedName>
        <fullName evidence="2">HTH cro/C1-type domain-containing protein</fullName>
    </recommendedName>
</protein>
<evidence type="ECO:0000313" key="3">
    <source>
        <dbReference type="EMBL" id="DAD95467.1"/>
    </source>
</evidence>
<sequence length="194" mass="21581">MGVWRAMTVPNQLLRGEKTEQIPDRSRLQSQGSPDMRRMCGDERPLGLPDPGDKLSINPTKRTCQAIFANFTNFVRFQRTSQGDFMSFYENFVALCNSIGKSPSATIEEIGLERSSGTRWKQGGNPSDATLHRIAAYFGISVSELLADKTADSKTAAETNIGGLEAEFARLFASLTPEQQNEIIAEMLRRKNKM</sequence>